<dbReference type="SUPFAM" id="SSF56300">
    <property type="entry name" value="Metallo-dependent phosphatases"/>
    <property type="match status" value="1"/>
</dbReference>
<dbReference type="Gene3D" id="3.60.21.10">
    <property type="match status" value="1"/>
</dbReference>
<organism evidence="2 3">
    <name type="scientific">Deinococcus radiophilus</name>
    <dbReference type="NCBI Taxonomy" id="32062"/>
    <lineage>
        <taxon>Bacteria</taxon>
        <taxon>Thermotogati</taxon>
        <taxon>Deinococcota</taxon>
        <taxon>Deinococci</taxon>
        <taxon>Deinococcales</taxon>
        <taxon>Deinococcaceae</taxon>
        <taxon>Deinococcus</taxon>
    </lineage>
</organism>
<proteinExistence type="predicted"/>
<dbReference type="GO" id="GO:0005737">
    <property type="term" value="C:cytoplasm"/>
    <property type="evidence" value="ECO:0007669"/>
    <property type="project" value="TreeGrafter"/>
</dbReference>
<dbReference type="PANTHER" id="PTHR42850">
    <property type="entry name" value="METALLOPHOSPHOESTERASE"/>
    <property type="match status" value="1"/>
</dbReference>
<reference evidence="2 3" key="1">
    <citation type="submission" date="2018-12" db="EMBL/GenBank/DDBJ databases">
        <title>Deinococcus radiophilus ATCC 27603 genome sequencing and assembly.</title>
        <authorList>
            <person name="Maclea K.S."/>
            <person name="Maynard C.R."/>
        </authorList>
    </citation>
    <scope>NUCLEOTIDE SEQUENCE [LARGE SCALE GENOMIC DNA]</scope>
    <source>
        <strain evidence="2 3">ATCC 27603</strain>
    </source>
</reference>
<dbReference type="Proteomes" id="UP000277766">
    <property type="component" value="Unassembled WGS sequence"/>
</dbReference>
<protein>
    <submittedName>
        <fullName evidence="2">Phosphoprotein phosphatase</fullName>
    </submittedName>
</protein>
<dbReference type="PANTHER" id="PTHR42850:SF4">
    <property type="entry name" value="ZINC-DEPENDENT ENDOPOLYPHOSPHATASE"/>
    <property type="match status" value="1"/>
</dbReference>
<dbReference type="InterPro" id="IPR004843">
    <property type="entry name" value="Calcineurin-like_PHP"/>
</dbReference>
<keyword evidence="3" id="KW-1185">Reference proteome</keyword>
<dbReference type="GO" id="GO:0016791">
    <property type="term" value="F:phosphatase activity"/>
    <property type="evidence" value="ECO:0007669"/>
    <property type="project" value="TreeGrafter"/>
</dbReference>
<dbReference type="GO" id="GO:0110154">
    <property type="term" value="P:RNA decapping"/>
    <property type="evidence" value="ECO:0007669"/>
    <property type="project" value="TreeGrafter"/>
</dbReference>
<dbReference type="EMBL" id="RXPE01000012">
    <property type="protein sequence ID" value="RTR27053.1"/>
    <property type="molecule type" value="Genomic_DNA"/>
</dbReference>
<dbReference type="Pfam" id="PF00149">
    <property type="entry name" value="Metallophos"/>
    <property type="match status" value="1"/>
</dbReference>
<dbReference type="AlphaFoldDB" id="A0A3S0KBJ7"/>
<dbReference type="OrthoDB" id="384253at2"/>
<dbReference type="GO" id="GO:0008803">
    <property type="term" value="F:bis(5'-nucleosyl)-tetraphosphatase (symmetrical) activity"/>
    <property type="evidence" value="ECO:0007669"/>
    <property type="project" value="TreeGrafter"/>
</dbReference>
<feature type="domain" description="Calcineurin-like phosphoesterase" evidence="1">
    <location>
        <begin position="6"/>
        <end position="205"/>
    </location>
</feature>
<comment type="caution">
    <text evidence="2">The sequence shown here is derived from an EMBL/GenBank/DDBJ whole genome shotgun (WGS) entry which is preliminary data.</text>
</comment>
<sequence length="269" mass="30076">MSESRTVFVVPDLHGRADLLEAAVRYAEAHWPNWHLLNLGDAIDRGPHSLRCVARLLELRKEGRATLLMGNHERMALEGPQHFSRFQQSANPQDLRLAMQGMQWWMRAGGESVRRELGGLTLEQFPELMREYLQDLPRMVFVDGEGEIHAELPAAPSVMVTHASPPKAHRDYPDPMSAVLWLRPTDGPYELPTGVTYSVHGHTPVRVVIQQGKQVYLDLAAYKTGRLALLPLQVDGPRGLVVLEGEGNRQVAETLPAFGHMLPAELARV</sequence>
<evidence type="ECO:0000313" key="3">
    <source>
        <dbReference type="Proteomes" id="UP000277766"/>
    </source>
</evidence>
<dbReference type="RefSeq" id="WP_126352075.1">
    <property type="nucleotide sequence ID" value="NZ_RXPE01000012.1"/>
</dbReference>
<gene>
    <name evidence="2" type="ORF">EJ104_07180</name>
</gene>
<evidence type="ECO:0000259" key="1">
    <source>
        <dbReference type="Pfam" id="PF00149"/>
    </source>
</evidence>
<dbReference type="InterPro" id="IPR029052">
    <property type="entry name" value="Metallo-depent_PP-like"/>
</dbReference>
<name>A0A3S0KBJ7_9DEIO</name>
<accession>A0A3S0KBJ7</accession>
<evidence type="ECO:0000313" key="2">
    <source>
        <dbReference type="EMBL" id="RTR27053.1"/>
    </source>
</evidence>
<dbReference type="InterPro" id="IPR050126">
    <property type="entry name" value="Ap4A_hydrolase"/>
</dbReference>